<keyword evidence="8" id="KW-1185">Reference proteome</keyword>
<protein>
    <submittedName>
        <fullName evidence="7">Pmp3 family protein</fullName>
    </submittedName>
</protein>
<gene>
    <name evidence="7" type="ORF">GCM10008025_24090</name>
</gene>
<evidence type="ECO:0000256" key="1">
    <source>
        <dbReference type="ARBA" id="ARBA00004370"/>
    </source>
</evidence>
<proteinExistence type="inferred from homology"/>
<dbReference type="PROSITE" id="PS01309">
    <property type="entry name" value="UPF0057"/>
    <property type="match status" value="1"/>
</dbReference>
<evidence type="ECO:0000256" key="4">
    <source>
        <dbReference type="ARBA" id="ARBA00022989"/>
    </source>
</evidence>
<organism evidence="7 8">
    <name type="scientific">Ornithinibacillus halotolerans</name>
    <dbReference type="NCBI Taxonomy" id="1274357"/>
    <lineage>
        <taxon>Bacteria</taxon>
        <taxon>Bacillati</taxon>
        <taxon>Bacillota</taxon>
        <taxon>Bacilli</taxon>
        <taxon>Bacillales</taxon>
        <taxon>Bacillaceae</taxon>
        <taxon>Ornithinibacillus</taxon>
    </lineage>
</organism>
<comment type="similarity">
    <text evidence="2">Belongs to the UPF0057 (PMP3) family.</text>
</comment>
<dbReference type="InterPro" id="IPR000612">
    <property type="entry name" value="PMP3"/>
</dbReference>
<reference evidence="7" key="1">
    <citation type="journal article" date="2014" name="Int. J. Syst. Evol. Microbiol.">
        <title>Complete genome sequence of Corynebacterium casei LMG S-19264T (=DSM 44701T), isolated from a smear-ripened cheese.</title>
        <authorList>
            <consortium name="US DOE Joint Genome Institute (JGI-PGF)"/>
            <person name="Walter F."/>
            <person name="Albersmeier A."/>
            <person name="Kalinowski J."/>
            <person name="Ruckert C."/>
        </authorList>
    </citation>
    <scope>NUCLEOTIDE SEQUENCE</scope>
    <source>
        <strain evidence="7">CGMCC 1.12408</strain>
    </source>
</reference>
<evidence type="ECO:0000256" key="5">
    <source>
        <dbReference type="ARBA" id="ARBA00023136"/>
    </source>
</evidence>
<comment type="caution">
    <text evidence="7">The sequence shown here is derived from an EMBL/GenBank/DDBJ whole genome shotgun (WGS) entry which is preliminary data.</text>
</comment>
<dbReference type="EMBL" id="BMEY01000011">
    <property type="protein sequence ID" value="GGA79841.1"/>
    <property type="molecule type" value="Genomic_DNA"/>
</dbReference>
<dbReference type="Proteomes" id="UP000613512">
    <property type="component" value="Unassembled WGS sequence"/>
</dbReference>
<evidence type="ECO:0000313" key="8">
    <source>
        <dbReference type="Proteomes" id="UP000613512"/>
    </source>
</evidence>
<evidence type="ECO:0000256" key="6">
    <source>
        <dbReference type="SAM" id="Phobius"/>
    </source>
</evidence>
<keyword evidence="5 6" id="KW-0472">Membrane</keyword>
<dbReference type="AlphaFoldDB" id="A0A916WAB4"/>
<dbReference type="GO" id="GO:0016020">
    <property type="term" value="C:membrane"/>
    <property type="evidence" value="ECO:0007669"/>
    <property type="project" value="UniProtKB-SubCell"/>
</dbReference>
<keyword evidence="4 6" id="KW-1133">Transmembrane helix</keyword>
<accession>A0A916WAB4</accession>
<comment type="subcellular location">
    <subcellularLocation>
        <location evidence="1">Membrane</location>
    </subcellularLocation>
</comment>
<evidence type="ECO:0000313" key="7">
    <source>
        <dbReference type="EMBL" id="GGA79841.1"/>
    </source>
</evidence>
<dbReference type="RefSeq" id="WP_188384912.1">
    <property type="nucleotide sequence ID" value="NZ_BMEY01000011.1"/>
</dbReference>
<name>A0A916WAB4_9BACI</name>
<dbReference type="Pfam" id="PF01679">
    <property type="entry name" value="Pmp3"/>
    <property type="match status" value="1"/>
</dbReference>
<evidence type="ECO:0000256" key="3">
    <source>
        <dbReference type="ARBA" id="ARBA00022692"/>
    </source>
</evidence>
<sequence length="67" mass="7739">MMYLLAVVLPPIAVLFSGKPFQALLNLILTAFFWLPGAIHAILVVKDRKDDKRMERQVKLQAKYNRK</sequence>
<reference evidence="7" key="2">
    <citation type="submission" date="2020-09" db="EMBL/GenBank/DDBJ databases">
        <authorList>
            <person name="Sun Q."/>
            <person name="Zhou Y."/>
        </authorList>
    </citation>
    <scope>NUCLEOTIDE SEQUENCE</scope>
    <source>
        <strain evidence="7">CGMCC 1.12408</strain>
    </source>
</reference>
<feature type="transmembrane region" description="Helical" evidence="6">
    <location>
        <begin position="27"/>
        <end position="45"/>
    </location>
</feature>
<evidence type="ECO:0000256" key="2">
    <source>
        <dbReference type="ARBA" id="ARBA00009530"/>
    </source>
</evidence>
<keyword evidence="3 6" id="KW-0812">Transmembrane</keyword>